<name>A0ABU5S409_9BACT</name>
<gene>
    <name evidence="1" type="ORF">VB776_09935</name>
</gene>
<keyword evidence="2" id="KW-1185">Reference proteome</keyword>
<accession>A0ABU5S409</accession>
<dbReference type="EMBL" id="JAYGIL010000010">
    <property type="protein sequence ID" value="MEA5403234.1"/>
    <property type="molecule type" value="Genomic_DNA"/>
</dbReference>
<comment type="caution">
    <text evidence="1">The sequence shown here is derived from an EMBL/GenBank/DDBJ whole genome shotgun (WGS) entry which is preliminary data.</text>
</comment>
<protein>
    <recommendedName>
        <fullName evidence="3">Helix-turn-helix domain-containing protein</fullName>
    </recommendedName>
</protein>
<dbReference type="Proteomes" id="UP001303899">
    <property type="component" value="Unassembled WGS sequence"/>
</dbReference>
<evidence type="ECO:0000313" key="2">
    <source>
        <dbReference type="Proteomes" id="UP001303899"/>
    </source>
</evidence>
<proteinExistence type="predicted"/>
<evidence type="ECO:0008006" key="3">
    <source>
        <dbReference type="Google" id="ProtNLM"/>
    </source>
</evidence>
<reference evidence="1 2" key="1">
    <citation type="submission" date="2023-12" db="EMBL/GenBank/DDBJ databases">
        <title>Novel species of the genus Arcicella isolated from rivers.</title>
        <authorList>
            <person name="Lu H."/>
        </authorList>
    </citation>
    <scope>NUCLEOTIDE SEQUENCE [LARGE SCALE GENOMIC DNA]</scope>
    <source>
        <strain evidence="1 2">DC2W</strain>
    </source>
</reference>
<organism evidence="1 2">
    <name type="scientific">Arcicella gelida</name>
    <dbReference type="NCBI Taxonomy" id="2984195"/>
    <lineage>
        <taxon>Bacteria</taxon>
        <taxon>Pseudomonadati</taxon>
        <taxon>Bacteroidota</taxon>
        <taxon>Cytophagia</taxon>
        <taxon>Cytophagales</taxon>
        <taxon>Flectobacillaceae</taxon>
        <taxon>Arcicella</taxon>
    </lineage>
</organism>
<sequence length="299" mass="34650">MSTLQGLWIPKEYLINELLTGNERLIISYIHYKGNHQLVYDDSIRSLSRNLGIRENKVSEAIKSLIQKGFLIKLNPKTLQISSEWKASQTTDKNIPKQEIINRKIIPKRETIHSEGQRSTIPKQDIKYAEMGDKSIPKQDSIPYRKETIKKQKDELPIFNEKKIGDETKMSFKKKKESARLQEITFEASELSDFDTFEAFMTEEYPEADVNYYFTAVSKWAKTPNTQTGEIPKRKIWKSVIGVFVMGDYKKGLLVLKNHQGYGNTTQSFSSNKQKGNSTETRTGLETLLEQYFETKDWV</sequence>
<dbReference type="RefSeq" id="WP_323328540.1">
    <property type="nucleotide sequence ID" value="NZ_JAYGIL010000010.1"/>
</dbReference>
<evidence type="ECO:0000313" key="1">
    <source>
        <dbReference type="EMBL" id="MEA5403234.1"/>
    </source>
</evidence>